<dbReference type="NCBIfam" id="TIGR01163">
    <property type="entry name" value="rpe"/>
    <property type="match status" value="1"/>
</dbReference>
<dbReference type="GO" id="GO:0006098">
    <property type="term" value="P:pentose-phosphate shunt"/>
    <property type="evidence" value="ECO:0007669"/>
    <property type="project" value="InterPro"/>
</dbReference>
<dbReference type="GO" id="GO:0004750">
    <property type="term" value="F:D-ribulose-phosphate 3-epimerase activity"/>
    <property type="evidence" value="ECO:0007669"/>
    <property type="project" value="UniProtKB-EC"/>
</dbReference>
<feature type="chain" id="PRO_5031429436" description="Ribulose-phosphate 3-epimerase" evidence="14">
    <location>
        <begin position="18"/>
        <end position="263"/>
    </location>
</feature>
<dbReference type="NCBIfam" id="NF004076">
    <property type="entry name" value="PRK05581.1-4"/>
    <property type="match status" value="1"/>
</dbReference>
<dbReference type="Pfam" id="PF00834">
    <property type="entry name" value="Ribul_P_3_epim"/>
    <property type="match status" value="1"/>
</dbReference>
<keyword evidence="12" id="KW-0464">Manganese</keyword>
<keyword evidence="12" id="KW-0862">Zinc</keyword>
<dbReference type="FunFam" id="3.20.20.70:FF:000004">
    <property type="entry name" value="Ribulose-phosphate 3-epimerase"/>
    <property type="match status" value="1"/>
</dbReference>
<evidence type="ECO:0000256" key="14">
    <source>
        <dbReference type="SAM" id="SignalP"/>
    </source>
</evidence>
<dbReference type="AlphaFoldDB" id="A0A7S2E7A3"/>
<comment type="catalytic activity">
    <reaction evidence="1 10">
        <text>D-ribulose 5-phosphate = D-xylulose 5-phosphate</text>
        <dbReference type="Rhea" id="RHEA:13677"/>
        <dbReference type="ChEBI" id="CHEBI:57737"/>
        <dbReference type="ChEBI" id="CHEBI:58121"/>
        <dbReference type="EC" id="5.1.3.1"/>
    </reaction>
</comment>
<name>A0A7S2E7A3_9STRA</name>
<comment type="cofactor">
    <cofactor evidence="2">
        <name>Mn(2+)</name>
        <dbReference type="ChEBI" id="CHEBI:29035"/>
    </cofactor>
</comment>
<comment type="cofactor">
    <cofactor evidence="12">
        <name>a divalent metal cation</name>
        <dbReference type="ChEBI" id="CHEBI:60240"/>
    </cofactor>
    <text evidence="12">Binds 1 divalent metal cation per subunit.</text>
</comment>
<feature type="binding site" evidence="13">
    <location>
        <position position="103"/>
    </location>
    <ligand>
        <name>substrate</name>
    </ligand>
</feature>
<evidence type="ECO:0000256" key="11">
    <source>
        <dbReference type="PIRSR" id="PIRSR001461-1"/>
    </source>
</evidence>
<evidence type="ECO:0000256" key="6">
    <source>
        <dbReference type="ARBA" id="ARBA00009541"/>
    </source>
</evidence>
<evidence type="ECO:0000256" key="4">
    <source>
        <dbReference type="ARBA" id="ARBA00001947"/>
    </source>
</evidence>
<dbReference type="GO" id="GO:0046872">
    <property type="term" value="F:metal ion binding"/>
    <property type="evidence" value="ECO:0007669"/>
    <property type="project" value="UniProtKB-KW"/>
</dbReference>
<feature type="binding site" evidence="12">
    <location>
        <position position="69"/>
    </location>
    <ligand>
        <name>a divalent metal cation</name>
        <dbReference type="ChEBI" id="CHEBI:60240"/>
    </ligand>
</feature>
<dbReference type="InterPro" id="IPR026019">
    <property type="entry name" value="Ribul_P_3_epim"/>
</dbReference>
<keyword evidence="8 12" id="KW-0479">Metal-binding</keyword>
<evidence type="ECO:0000256" key="2">
    <source>
        <dbReference type="ARBA" id="ARBA00001936"/>
    </source>
</evidence>
<dbReference type="CDD" id="cd00429">
    <property type="entry name" value="RPE"/>
    <property type="match status" value="1"/>
</dbReference>
<dbReference type="PANTHER" id="PTHR11749">
    <property type="entry name" value="RIBULOSE-5-PHOSPHATE-3-EPIMERASE"/>
    <property type="match status" value="1"/>
</dbReference>
<sequence length="263" mass="28179">MKFTLFSAFALLSSASGFGIATPKRASTKLNMVWGDKDYLIAPSILSADFAKLGEEVDNVLEAGADVVHFDVMDNHYVPNLTIGPMVCKALRDHGVTAPIDVHLMVSPVDAAIGDFIDAGASYITFHPEATNHVDRSLQLIKAGGCKAGLVFNPATSLDIAEYVMDKLDIILLMSVNPGFGGQAFIPATLDKARLARKMIDEAGVDCRLEIDGGVKVDNIKEVCEAGVDMFVAGSAILKEPRTVEAYKATIDEMRKELAAAEM</sequence>
<dbReference type="PIRSF" id="PIRSF001461">
    <property type="entry name" value="RPE"/>
    <property type="match status" value="1"/>
</dbReference>
<evidence type="ECO:0000256" key="9">
    <source>
        <dbReference type="ARBA" id="ARBA00023235"/>
    </source>
</evidence>
<feature type="binding site" evidence="13">
    <location>
        <begin position="179"/>
        <end position="182"/>
    </location>
    <ligand>
        <name>substrate</name>
    </ligand>
</feature>
<keyword evidence="9 10" id="KW-0413">Isomerase</keyword>
<feature type="binding site" evidence="12">
    <location>
        <position position="103"/>
    </location>
    <ligand>
        <name>a divalent metal cation</name>
        <dbReference type="ChEBI" id="CHEBI:60240"/>
    </ligand>
</feature>
<dbReference type="EMBL" id="HBGN01008570">
    <property type="protein sequence ID" value="CAD9319585.1"/>
    <property type="molecule type" value="Transcribed_RNA"/>
</dbReference>
<keyword evidence="10" id="KW-0119">Carbohydrate metabolism</keyword>
<keyword evidence="14" id="KW-0732">Signal</keyword>
<dbReference type="GO" id="GO:0005975">
    <property type="term" value="P:carbohydrate metabolic process"/>
    <property type="evidence" value="ECO:0007669"/>
    <property type="project" value="InterPro"/>
</dbReference>
<reference evidence="15" key="1">
    <citation type="submission" date="2021-01" db="EMBL/GenBank/DDBJ databases">
        <authorList>
            <person name="Corre E."/>
            <person name="Pelletier E."/>
            <person name="Niang G."/>
            <person name="Scheremetjew M."/>
            <person name="Finn R."/>
            <person name="Kale V."/>
            <person name="Holt S."/>
            <person name="Cochrane G."/>
            <person name="Meng A."/>
            <person name="Brown T."/>
            <person name="Cohen L."/>
        </authorList>
    </citation>
    <scope>NUCLEOTIDE SEQUENCE</scope>
    <source>
        <strain evidence="15">Pop2</strain>
    </source>
</reference>
<feature type="binding site" evidence="12">
    <location>
        <position position="212"/>
    </location>
    <ligand>
        <name>a divalent metal cation</name>
        <dbReference type="ChEBI" id="CHEBI:60240"/>
    </ligand>
</feature>
<organism evidence="15">
    <name type="scientific">Ditylum brightwellii</name>
    <dbReference type="NCBI Taxonomy" id="49249"/>
    <lineage>
        <taxon>Eukaryota</taxon>
        <taxon>Sar</taxon>
        <taxon>Stramenopiles</taxon>
        <taxon>Ochrophyta</taxon>
        <taxon>Bacillariophyta</taxon>
        <taxon>Mediophyceae</taxon>
        <taxon>Lithodesmiophycidae</taxon>
        <taxon>Lithodesmiales</taxon>
        <taxon>Lithodesmiaceae</taxon>
        <taxon>Ditylum</taxon>
    </lineage>
</organism>
<feature type="binding site" evidence="12">
    <location>
        <position position="71"/>
    </location>
    <ligand>
        <name>a divalent metal cation</name>
        <dbReference type="ChEBI" id="CHEBI:60240"/>
    </ligand>
</feature>
<dbReference type="InterPro" id="IPR013785">
    <property type="entry name" value="Aldolase_TIM"/>
</dbReference>
<comment type="cofactor">
    <cofactor evidence="4">
        <name>Zn(2+)</name>
        <dbReference type="ChEBI" id="CHEBI:29105"/>
    </cofactor>
</comment>
<protein>
    <recommendedName>
        <fullName evidence="7 10">Ribulose-phosphate 3-epimerase</fullName>
        <ecNumber evidence="7 10">5.1.3.1</ecNumber>
    </recommendedName>
</protein>
<evidence type="ECO:0000256" key="13">
    <source>
        <dbReference type="PIRSR" id="PIRSR001461-3"/>
    </source>
</evidence>
<dbReference type="PROSITE" id="PS01085">
    <property type="entry name" value="RIBUL_P_3_EPIMER_1"/>
    <property type="match status" value="1"/>
</dbReference>
<evidence type="ECO:0000256" key="7">
    <source>
        <dbReference type="ARBA" id="ARBA00013188"/>
    </source>
</evidence>
<dbReference type="HAMAP" id="MF_02227">
    <property type="entry name" value="RPE"/>
    <property type="match status" value="1"/>
</dbReference>
<proteinExistence type="inferred from homology"/>
<gene>
    <name evidence="15" type="ORF">DBRI1063_LOCUS5499</name>
</gene>
<comment type="cofactor">
    <cofactor evidence="3">
        <name>Co(2+)</name>
        <dbReference type="ChEBI" id="CHEBI:48828"/>
    </cofactor>
</comment>
<comment type="cofactor">
    <cofactor evidence="5">
        <name>Fe(2+)</name>
        <dbReference type="ChEBI" id="CHEBI:29033"/>
    </cofactor>
</comment>
<evidence type="ECO:0000313" key="15">
    <source>
        <dbReference type="EMBL" id="CAD9319585.1"/>
    </source>
</evidence>
<feature type="binding site" evidence="13">
    <location>
        <begin position="234"/>
        <end position="235"/>
    </location>
    <ligand>
        <name>substrate</name>
    </ligand>
</feature>
<evidence type="ECO:0000256" key="3">
    <source>
        <dbReference type="ARBA" id="ARBA00001941"/>
    </source>
</evidence>
<accession>A0A7S2E7A3</accession>
<evidence type="ECO:0000256" key="10">
    <source>
        <dbReference type="PIRNR" id="PIRNR001461"/>
    </source>
</evidence>
<feature type="signal peptide" evidence="14">
    <location>
        <begin position="1"/>
        <end position="17"/>
    </location>
</feature>
<dbReference type="InterPro" id="IPR011060">
    <property type="entry name" value="RibuloseP-bd_barrel"/>
</dbReference>
<dbReference type="InterPro" id="IPR000056">
    <property type="entry name" value="Ribul_P_3_epim-like"/>
</dbReference>
<feature type="binding site" evidence="13">
    <location>
        <position position="214"/>
    </location>
    <ligand>
        <name>substrate</name>
    </ligand>
</feature>
<keyword evidence="12" id="KW-0170">Cobalt</keyword>
<dbReference type="SUPFAM" id="SSF51366">
    <property type="entry name" value="Ribulose-phoshate binding barrel"/>
    <property type="match status" value="1"/>
</dbReference>
<evidence type="ECO:0000256" key="8">
    <source>
        <dbReference type="ARBA" id="ARBA00022723"/>
    </source>
</evidence>
<comment type="similarity">
    <text evidence="6 10">Belongs to the ribulose-phosphate 3-epimerase family.</text>
</comment>
<dbReference type="Gene3D" id="3.20.20.70">
    <property type="entry name" value="Aldolase class I"/>
    <property type="match status" value="1"/>
</dbReference>
<feature type="binding site" evidence="13">
    <location>
        <position position="44"/>
    </location>
    <ligand>
        <name>substrate</name>
    </ligand>
</feature>
<evidence type="ECO:0000256" key="1">
    <source>
        <dbReference type="ARBA" id="ARBA00001782"/>
    </source>
</evidence>
<feature type="active site" description="Proton acceptor" evidence="11">
    <location>
        <position position="71"/>
    </location>
</feature>
<evidence type="ECO:0000256" key="12">
    <source>
        <dbReference type="PIRSR" id="PIRSR001461-2"/>
    </source>
</evidence>
<feature type="active site" description="Proton donor" evidence="11">
    <location>
        <position position="212"/>
    </location>
</feature>
<evidence type="ECO:0000256" key="5">
    <source>
        <dbReference type="ARBA" id="ARBA00001954"/>
    </source>
</evidence>
<dbReference type="GO" id="GO:0005737">
    <property type="term" value="C:cytoplasm"/>
    <property type="evidence" value="ECO:0007669"/>
    <property type="project" value="UniProtKB-ARBA"/>
</dbReference>
<dbReference type="EC" id="5.1.3.1" evidence="7 10"/>